<evidence type="ECO:0000313" key="1">
    <source>
        <dbReference type="EMBL" id="KAB2335585.1"/>
    </source>
</evidence>
<comment type="caution">
    <text evidence="1">The sequence shown here is derived from an EMBL/GenBank/DDBJ whole genome shotgun (WGS) entry which is preliminary data.</text>
</comment>
<accession>A0A7V7RQA4</accession>
<dbReference type="InterPro" id="IPR025454">
    <property type="entry name" value="DUF4275"/>
</dbReference>
<name>A0A7V7RQA4_9BACI</name>
<reference evidence="1 2" key="1">
    <citation type="journal article" date="2014" name="Arch. Microbiol.">
        <title>Bacillus mesophilum sp. nov., strain IITR-54T, a novel 4-chlorobiphenyl dechlorinating bacterium.</title>
        <authorList>
            <person name="Manickam N."/>
            <person name="Singh N.K."/>
            <person name="Bajaj A."/>
            <person name="Kumar R.M."/>
            <person name="Kaur G."/>
            <person name="Kaur N."/>
            <person name="Bala M."/>
            <person name="Kumar A."/>
            <person name="Mayilraj S."/>
        </authorList>
    </citation>
    <scope>NUCLEOTIDE SEQUENCE [LARGE SCALE GENOMIC DNA]</scope>
    <source>
        <strain evidence="1 2">IITR-54</strain>
    </source>
</reference>
<dbReference type="AlphaFoldDB" id="A0A7V7RQA4"/>
<organism evidence="1 2">
    <name type="scientific">Bacillus mesophilum</name>
    <dbReference type="NCBI Taxonomy" id="1071718"/>
    <lineage>
        <taxon>Bacteria</taxon>
        <taxon>Bacillati</taxon>
        <taxon>Bacillota</taxon>
        <taxon>Bacilli</taxon>
        <taxon>Bacillales</taxon>
        <taxon>Bacillaceae</taxon>
        <taxon>Bacillus</taxon>
    </lineage>
</organism>
<gene>
    <name evidence="1" type="ORF">F7732_03155</name>
</gene>
<dbReference type="OrthoDB" id="1711074at2"/>
<dbReference type="Pfam" id="PF14101">
    <property type="entry name" value="DUF4275"/>
    <property type="match status" value="1"/>
</dbReference>
<dbReference type="EMBL" id="WBOT01000001">
    <property type="protein sequence ID" value="KAB2335585.1"/>
    <property type="molecule type" value="Genomic_DNA"/>
</dbReference>
<keyword evidence="2" id="KW-1185">Reference proteome</keyword>
<evidence type="ECO:0000313" key="2">
    <source>
        <dbReference type="Proteomes" id="UP000441354"/>
    </source>
</evidence>
<dbReference type="RefSeq" id="WP_151572202.1">
    <property type="nucleotide sequence ID" value="NZ_WBOT01000001.1"/>
</dbReference>
<protein>
    <submittedName>
        <fullName evidence="1">DUF4275 family protein</fullName>
    </submittedName>
</protein>
<sequence length="137" mass="16774">MDLATNLRKKGIIVTENERLGNDYRNKWIKSFFESINEKRLYRHHFLWELFHSNRMNYLEGKKANKTFDIVNKQYCYIFFQESNDVLKVEFASEMKANDLLHQYGEYRDVYVVDKGFNWTYLIPHEKGIYGPYFYRK</sequence>
<proteinExistence type="predicted"/>
<dbReference type="Proteomes" id="UP000441354">
    <property type="component" value="Unassembled WGS sequence"/>
</dbReference>